<dbReference type="PANTHER" id="PTHR11638">
    <property type="entry name" value="ATP-DEPENDENT CLP PROTEASE"/>
    <property type="match status" value="1"/>
</dbReference>
<keyword evidence="11" id="KW-0378">Hydrolase</keyword>
<dbReference type="PROSITE" id="PS00870">
    <property type="entry name" value="CLPAB_1"/>
    <property type="match status" value="1"/>
</dbReference>
<proteinExistence type="inferred from homology"/>
<keyword evidence="2 6" id="KW-0547">Nucleotide-binding</keyword>
<evidence type="ECO:0000256" key="3">
    <source>
        <dbReference type="ARBA" id="ARBA00022840"/>
    </source>
</evidence>
<dbReference type="FunFam" id="1.10.8.60:FF:000011">
    <property type="entry name" value="ATP-dependent Clp protease ATP-binding subunit"/>
    <property type="match status" value="1"/>
</dbReference>
<feature type="coiled-coil region" evidence="7">
    <location>
        <begin position="734"/>
        <end position="761"/>
    </location>
</feature>
<feature type="region of interest" description="Disordered" evidence="8">
    <location>
        <begin position="142"/>
        <end position="166"/>
    </location>
</feature>
<dbReference type="FunFam" id="1.10.8.60:FF:000017">
    <property type="entry name" value="ATP-dependent chaperone ClpB"/>
    <property type="match status" value="1"/>
</dbReference>
<evidence type="ECO:0000313" key="11">
    <source>
        <dbReference type="EMBL" id="TWH78958.1"/>
    </source>
</evidence>
<keyword evidence="12" id="KW-1185">Reference proteome</keyword>
<dbReference type="GO" id="GO:0016887">
    <property type="term" value="F:ATP hydrolysis activity"/>
    <property type="evidence" value="ECO:0007669"/>
    <property type="project" value="InterPro"/>
</dbReference>
<organism evidence="11 12">
    <name type="scientific">Sedimentibacter saalensis</name>
    <dbReference type="NCBI Taxonomy" id="130788"/>
    <lineage>
        <taxon>Bacteria</taxon>
        <taxon>Bacillati</taxon>
        <taxon>Bacillota</taxon>
        <taxon>Tissierellia</taxon>
        <taxon>Sedimentibacter</taxon>
    </lineage>
</organism>
<dbReference type="SMART" id="SM00382">
    <property type="entry name" value="AAA"/>
    <property type="match status" value="2"/>
</dbReference>
<dbReference type="PROSITE" id="PS50151">
    <property type="entry name" value="UVR"/>
    <property type="match status" value="1"/>
</dbReference>
<feature type="domain" description="UVR" evidence="9">
    <location>
        <begin position="422"/>
        <end position="457"/>
    </location>
</feature>
<dbReference type="Pfam" id="PF10431">
    <property type="entry name" value="ClpB_D2-small"/>
    <property type="match status" value="1"/>
</dbReference>
<evidence type="ECO:0000313" key="12">
    <source>
        <dbReference type="Proteomes" id="UP000315343"/>
    </source>
</evidence>
<name>A0A562J711_9FIRM</name>
<dbReference type="GO" id="GO:0005737">
    <property type="term" value="C:cytoplasm"/>
    <property type="evidence" value="ECO:0007669"/>
    <property type="project" value="TreeGrafter"/>
</dbReference>
<dbReference type="InterPro" id="IPR050130">
    <property type="entry name" value="ClpA_ClpB"/>
</dbReference>
<evidence type="ECO:0000259" key="9">
    <source>
        <dbReference type="PROSITE" id="PS50151"/>
    </source>
</evidence>
<dbReference type="InterPro" id="IPR036628">
    <property type="entry name" value="Clp_N_dom_sf"/>
</dbReference>
<dbReference type="PRINTS" id="PR00300">
    <property type="entry name" value="CLPPROTEASEA"/>
</dbReference>
<dbReference type="Pfam" id="PF02861">
    <property type="entry name" value="Clp_N"/>
    <property type="match status" value="1"/>
</dbReference>
<dbReference type="Gene3D" id="3.40.50.300">
    <property type="entry name" value="P-loop containing nucleotide triphosphate hydrolases"/>
    <property type="match status" value="2"/>
</dbReference>
<dbReference type="InterPro" id="IPR028299">
    <property type="entry name" value="ClpA/B_CS2"/>
</dbReference>
<dbReference type="Pfam" id="PF17871">
    <property type="entry name" value="AAA_lid_9"/>
    <property type="match status" value="1"/>
</dbReference>
<keyword evidence="3 6" id="KW-0067">ATP-binding</keyword>
<keyword evidence="11" id="KW-0645">Protease</keyword>
<evidence type="ECO:0000256" key="6">
    <source>
        <dbReference type="RuleBase" id="RU004432"/>
    </source>
</evidence>
<dbReference type="GO" id="GO:0034605">
    <property type="term" value="P:cellular response to heat"/>
    <property type="evidence" value="ECO:0007669"/>
    <property type="project" value="TreeGrafter"/>
</dbReference>
<evidence type="ECO:0000256" key="2">
    <source>
        <dbReference type="ARBA" id="ARBA00022741"/>
    </source>
</evidence>
<dbReference type="SUPFAM" id="SSF81923">
    <property type="entry name" value="Double Clp-N motif"/>
    <property type="match status" value="1"/>
</dbReference>
<dbReference type="AlphaFoldDB" id="A0A562J711"/>
<dbReference type="Gene3D" id="1.10.1780.10">
    <property type="entry name" value="Clp, N-terminal domain"/>
    <property type="match status" value="1"/>
</dbReference>
<dbReference type="InterPro" id="IPR027417">
    <property type="entry name" value="P-loop_NTPase"/>
</dbReference>
<dbReference type="GO" id="GO:0008233">
    <property type="term" value="F:peptidase activity"/>
    <property type="evidence" value="ECO:0007669"/>
    <property type="project" value="UniProtKB-KW"/>
</dbReference>
<dbReference type="GO" id="GO:0005524">
    <property type="term" value="F:ATP binding"/>
    <property type="evidence" value="ECO:0007669"/>
    <property type="project" value="UniProtKB-KW"/>
</dbReference>
<dbReference type="InterPro" id="IPR003959">
    <property type="entry name" value="ATPase_AAA_core"/>
</dbReference>
<dbReference type="Proteomes" id="UP000315343">
    <property type="component" value="Unassembled WGS sequence"/>
</dbReference>
<gene>
    <name evidence="11" type="ORF">LY60_02482</name>
</gene>
<reference evidence="11 12" key="1">
    <citation type="submission" date="2019-07" db="EMBL/GenBank/DDBJ databases">
        <title>Genomic Encyclopedia of Type Strains, Phase I: the one thousand microbial genomes (KMG-I) project.</title>
        <authorList>
            <person name="Kyrpides N."/>
        </authorList>
    </citation>
    <scope>NUCLEOTIDE SEQUENCE [LARGE SCALE GENOMIC DNA]</scope>
    <source>
        <strain evidence="11 12">DSM 13558</strain>
    </source>
</reference>
<dbReference type="PROSITE" id="PS00871">
    <property type="entry name" value="CLPAB_2"/>
    <property type="match status" value="1"/>
</dbReference>
<dbReference type="FunFam" id="3.40.50.300:FF:000025">
    <property type="entry name" value="ATP-dependent Clp protease subunit"/>
    <property type="match status" value="1"/>
</dbReference>
<keyword evidence="7" id="KW-0175">Coiled coil</keyword>
<dbReference type="PANTHER" id="PTHR11638:SF18">
    <property type="entry name" value="HEAT SHOCK PROTEIN 104"/>
    <property type="match status" value="1"/>
</dbReference>
<accession>A0A562J711</accession>
<dbReference type="SMART" id="SM01086">
    <property type="entry name" value="ClpB_D2-small"/>
    <property type="match status" value="1"/>
</dbReference>
<evidence type="ECO:0000256" key="8">
    <source>
        <dbReference type="SAM" id="MobiDB-lite"/>
    </source>
</evidence>
<dbReference type="InterPro" id="IPR004176">
    <property type="entry name" value="Clp_R_N"/>
</dbReference>
<dbReference type="InterPro" id="IPR041546">
    <property type="entry name" value="ClpA/ClpB_AAA_lid"/>
</dbReference>
<keyword evidence="4 6" id="KW-0143">Chaperone</keyword>
<evidence type="ECO:0000256" key="5">
    <source>
        <dbReference type="PROSITE-ProRule" id="PRU01251"/>
    </source>
</evidence>
<evidence type="ECO:0000259" key="10">
    <source>
        <dbReference type="PROSITE" id="PS51903"/>
    </source>
</evidence>
<dbReference type="EMBL" id="VLKH01000007">
    <property type="protein sequence ID" value="TWH78958.1"/>
    <property type="molecule type" value="Genomic_DNA"/>
</dbReference>
<dbReference type="InterPro" id="IPR001943">
    <property type="entry name" value="UVR_dom"/>
</dbReference>
<comment type="caution">
    <text evidence="11">The sequence shown here is derived from an EMBL/GenBank/DDBJ whole genome shotgun (WGS) entry which is preliminary data.</text>
</comment>
<sequence>MISGFNNSAKNAIELAQEEVKRFKQNVLGTEHILLGLMMEQEGIAGKILRNKLNVDKVRDIIKNTTGTGESTPEFIAISPRSKYIIELSRQYSSQMGVPYVGTEHILLGLIDEGEGIAAQIIKSVANLKELKYEVIEAVKQGSGGGVPGDKEFSPGPQQASAPGTKTIDKYGIDLNQKAKEGKLDPVIGREDVIERVIQILSRRTKNNPCLIGEPGVGKTAIAEGLAQEIIKGNVPETLKTKRVITLDMSGMVAGAKYRGEFEERLKSAIDEIKNAGNIILFIDELHTIIGAGAAEGAIDASNILKPTLARGELQIVGATTLDEYKKHIEKDAALERRFQPITVEEPSVEDTIKILKGLRDKYEAHHKVSITDEAIDAAAKLSHRYISDRFLPDKAIDLIDEAASRTRLKSSTVPKGLKEIEDKINELKNEKKAAINNQDFEKAASFRDEEKRLTDELDKQKKLWAAKNSKDSSIGYEDISEVVSQWTGIPVKKLQGDETDRLLHMEDILHNRVIGQEPAVVALSKAIRRSRVGLKDPKKPIGSFIFLGPTGVGKTELSKALAESMFGDENAMIRVDMSEYMEKHSVSKLVGSPPGYVGFDDGGQLTEKIRRKPYSVVLFDEIEKAHPDVFNILLQILDDGRLTDAKGRTVDFKNTVIIMTSNVGASTIKKQRTLGFASNSSNEEKDEYEKMKENVMAELKQTFRPEFLNRIDEIIVFHSLSKDNIKQIVSLMIDNLSKRLEQLNIKIELDEKAKEFLAEAGFDPVYGARPLQREIRRKIEDRLSEELLKGSVQKSDTIKISAENNELIFSNER</sequence>
<dbReference type="GO" id="GO:0006508">
    <property type="term" value="P:proteolysis"/>
    <property type="evidence" value="ECO:0007669"/>
    <property type="project" value="UniProtKB-KW"/>
</dbReference>
<evidence type="ECO:0000256" key="1">
    <source>
        <dbReference type="ARBA" id="ARBA00022737"/>
    </source>
</evidence>
<feature type="coiled-coil region" evidence="7">
    <location>
        <begin position="418"/>
        <end position="464"/>
    </location>
</feature>
<keyword evidence="1 5" id="KW-0677">Repeat</keyword>
<dbReference type="PROSITE" id="PS51903">
    <property type="entry name" value="CLP_R"/>
    <property type="match status" value="1"/>
</dbReference>
<dbReference type="InterPro" id="IPR003593">
    <property type="entry name" value="AAA+_ATPase"/>
</dbReference>
<dbReference type="InterPro" id="IPR019489">
    <property type="entry name" value="Clp_ATPase_C"/>
</dbReference>
<dbReference type="FunFam" id="3.40.50.300:FF:000010">
    <property type="entry name" value="Chaperone clpB 1, putative"/>
    <property type="match status" value="1"/>
</dbReference>
<dbReference type="OrthoDB" id="9803641at2"/>
<dbReference type="CDD" id="cd00009">
    <property type="entry name" value="AAA"/>
    <property type="match status" value="1"/>
</dbReference>
<dbReference type="InterPro" id="IPR018368">
    <property type="entry name" value="ClpA/B_CS1"/>
</dbReference>
<protein>
    <submittedName>
        <fullName evidence="11">ATP-dependent Clp protease ATP-binding subunit ClpC</fullName>
    </submittedName>
</protein>
<evidence type="ECO:0000256" key="7">
    <source>
        <dbReference type="SAM" id="Coils"/>
    </source>
</evidence>
<dbReference type="Gene3D" id="4.10.860.10">
    <property type="entry name" value="UVR domain"/>
    <property type="match status" value="1"/>
</dbReference>
<comment type="similarity">
    <text evidence="6">Belongs to the ClpA/ClpB family.</text>
</comment>
<dbReference type="RefSeq" id="WP_145084074.1">
    <property type="nucleotide sequence ID" value="NZ_DAMBUX010000008.1"/>
</dbReference>
<dbReference type="CDD" id="cd19499">
    <property type="entry name" value="RecA-like_ClpB_Hsp104-like"/>
    <property type="match status" value="1"/>
</dbReference>
<dbReference type="Pfam" id="PF07724">
    <property type="entry name" value="AAA_2"/>
    <property type="match status" value="1"/>
</dbReference>
<dbReference type="Pfam" id="PF00004">
    <property type="entry name" value="AAA"/>
    <property type="match status" value="1"/>
</dbReference>
<feature type="domain" description="Clp R" evidence="10">
    <location>
        <begin position="2"/>
        <end position="142"/>
    </location>
</feature>
<dbReference type="Gene3D" id="1.10.8.60">
    <property type="match status" value="2"/>
</dbReference>
<dbReference type="SUPFAM" id="SSF52540">
    <property type="entry name" value="P-loop containing nucleoside triphosphate hydrolases"/>
    <property type="match status" value="2"/>
</dbReference>
<evidence type="ECO:0000256" key="4">
    <source>
        <dbReference type="ARBA" id="ARBA00023186"/>
    </source>
</evidence>
<dbReference type="InterPro" id="IPR001270">
    <property type="entry name" value="ClpA/B"/>
</dbReference>